<dbReference type="InterPro" id="IPR018999">
    <property type="entry name" value="UPF1_CH/ZBD"/>
</dbReference>
<organism evidence="3 4">
    <name type="scientific">Phascolomyces articulosus</name>
    <dbReference type="NCBI Taxonomy" id="60185"/>
    <lineage>
        <taxon>Eukaryota</taxon>
        <taxon>Fungi</taxon>
        <taxon>Fungi incertae sedis</taxon>
        <taxon>Mucoromycota</taxon>
        <taxon>Mucoromycotina</taxon>
        <taxon>Mucoromycetes</taxon>
        <taxon>Mucorales</taxon>
        <taxon>Lichtheimiaceae</taxon>
        <taxon>Phascolomyces</taxon>
    </lineage>
</organism>
<dbReference type="CDD" id="cd21407">
    <property type="entry name" value="1B_UPF1-like"/>
    <property type="match status" value="1"/>
</dbReference>
<reference evidence="3" key="2">
    <citation type="submission" date="2023-02" db="EMBL/GenBank/DDBJ databases">
        <authorList>
            <consortium name="DOE Joint Genome Institute"/>
            <person name="Mondo S.J."/>
            <person name="Chang Y."/>
            <person name="Wang Y."/>
            <person name="Ahrendt S."/>
            <person name="Andreopoulos W."/>
            <person name="Barry K."/>
            <person name="Beard J."/>
            <person name="Benny G.L."/>
            <person name="Blankenship S."/>
            <person name="Bonito G."/>
            <person name="Cuomo C."/>
            <person name="Desiro A."/>
            <person name="Gervers K.A."/>
            <person name="Hundley H."/>
            <person name="Kuo A."/>
            <person name="LaButti K."/>
            <person name="Lang B.F."/>
            <person name="Lipzen A."/>
            <person name="O'Donnell K."/>
            <person name="Pangilinan J."/>
            <person name="Reynolds N."/>
            <person name="Sandor L."/>
            <person name="Smith M.W."/>
            <person name="Tsang A."/>
            <person name="Grigoriev I.V."/>
            <person name="Stajich J.E."/>
            <person name="Spatafora J.W."/>
        </authorList>
    </citation>
    <scope>NUCLEOTIDE SEQUENCE</scope>
    <source>
        <strain evidence="3">RSA 2281</strain>
    </source>
</reference>
<accession>A0AAD5KAW5</accession>
<dbReference type="Gene3D" id="2.40.30.230">
    <property type="match status" value="1"/>
</dbReference>
<comment type="caution">
    <text evidence="1">Lacks conserved residue(s) required for the propagation of feature annotation.</text>
</comment>
<dbReference type="AlphaFoldDB" id="A0AAD5KAW5"/>
<feature type="domain" description="Upf1" evidence="2">
    <location>
        <begin position="1"/>
        <end position="51"/>
    </location>
</feature>
<gene>
    <name evidence="3" type="ORF">BDA99DRAFT_92654</name>
</gene>
<dbReference type="GO" id="GO:0003723">
    <property type="term" value="F:RNA binding"/>
    <property type="evidence" value="ECO:0007669"/>
    <property type="project" value="InterPro"/>
</dbReference>
<dbReference type="GO" id="GO:0008270">
    <property type="term" value="F:zinc ion binding"/>
    <property type="evidence" value="ECO:0007669"/>
    <property type="project" value="InterPro"/>
</dbReference>
<protein>
    <submittedName>
        <fullName evidence="3">RNA helicase-domain-containing protein</fullName>
    </submittedName>
</protein>
<evidence type="ECO:0000259" key="2">
    <source>
        <dbReference type="PROSITE" id="PS51997"/>
    </source>
</evidence>
<dbReference type="Proteomes" id="UP001209540">
    <property type="component" value="Unassembled WGS sequence"/>
</dbReference>
<keyword evidence="3" id="KW-0547">Nucleotide-binding</keyword>
<dbReference type="GO" id="GO:0005737">
    <property type="term" value="C:cytoplasm"/>
    <property type="evidence" value="ECO:0007669"/>
    <property type="project" value="InterPro"/>
</dbReference>
<reference evidence="3" key="1">
    <citation type="journal article" date="2022" name="IScience">
        <title>Evolution of zygomycete secretomes and the origins of terrestrial fungal ecologies.</title>
        <authorList>
            <person name="Chang Y."/>
            <person name="Wang Y."/>
            <person name="Mondo S."/>
            <person name="Ahrendt S."/>
            <person name="Andreopoulos W."/>
            <person name="Barry K."/>
            <person name="Beard J."/>
            <person name="Benny G.L."/>
            <person name="Blankenship S."/>
            <person name="Bonito G."/>
            <person name="Cuomo C."/>
            <person name="Desiro A."/>
            <person name="Gervers K.A."/>
            <person name="Hundley H."/>
            <person name="Kuo A."/>
            <person name="LaButti K."/>
            <person name="Lang B.F."/>
            <person name="Lipzen A."/>
            <person name="O'Donnell K."/>
            <person name="Pangilinan J."/>
            <person name="Reynolds N."/>
            <person name="Sandor L."/>
            <person name="Smith M.E."/>
            <person name="Tsang A."/>
            <person name="Grigoriev I.V."/>
            <person name="Stajich J.E."/>
            <person name="Spatafora J.W."/>
        </authorList>
    </citation>
    <scope>NUCLEOTIDE SEQUENCE</scope>
    <source>
        <strain evidence="3">RSA 2281</strain>
    </source>
</reference>
<keyword evidence="3" id="KW-0067">ATP-binding</keyword>
<dbReference type="GO" id="GO:0000184">
    <property type="term" value="P:nuclear-transcribed mRNA catabolic process, nonsense-mediated decay"/>
    <property type="evidence" value="ECO:0007669"/>
    <property type="project" value="InterPro"/>
</dbReference>
<dbReference type="InterPro" id="IPR040812">
    <property type="entry name" value="UPF1_1B_dom"/>
</dbReference>
<dbReference type="EMBL" id="JAIXMP010000017">
    <property type="protein sequence ID" value="KAI9259428.1"/>
    <property type="molecule type" value="Genomic_DNA"/>
</dbReference>
<keyword evidence="3" id="KW-0347">Helicase</keyword>
<dbReference type="PROSITE" id="PS51997">
    <property type="entry name" value="UPF1_CH_RICH"/>
    <property type="match status" value="1"/>
</dbReference>
<evidence type="ECO:0000256" key="1">
    <source>
        <dbReference type="PROSITE-ProRule" id="PRU01341"/>
    </source>
</evidence>
<proteinExistence type="predicted"/>
<name>A0AAD5KAW5_9FUNG</name>
<evidence type="ECO:0000313" key="4">
    <source>
        <dbReference type="Proteomes" id="UP001209540"/>
    </source>
</evidence>
<dbReference type="Pfam" id="PF18141">
    <property type="entry name" value="UPF1_1B_dom"/>
    <property type="match status" value="1"/>
</dbReference>
<dbReference type="Pfam" id="PF09416">
    <property type="entry name" value="UPF1_Zn_bind"/>
    <property type="match status" value="1"/>
</dbReference>
<sequence>MNWDTSQWMPLIDDRCFLTWLVKIPSEQEQLRARQITSQQINKLEELWKENSEATLEDLEKPGVDDEPHPVLLRYEDAYQYQNILGPLVKMEADYDKKLKESQTCDDIIVRWDVGLNQKNIAWFYFPKLEMGEVKLAVGDELRLRYRGELHEPWEAVGHVIKIPNNVSDEVALELRRTDKVPVECTHNFSVDFVWKSTSFDRMQLAMKTFAVDETSVSGYIYHRLLGHDVEPQVLKTQMPKR</sequence>
<keyword evidence="3" id="KW-0378">Hydrolase</keyword>
<evidence type="ECO:0000313" key="3">
    <source>
        <dbReference type="EMBL" id="KAI9259428.1"/>
    </source>
</evidence>
<dbReference type="GO" id="GO:0003724">
    <property type="term" value="F:RNA helicase activity"/>
    <property type="evidence" value="ECO:0007669"/>
    <property type="project" value="InterPro"/>
</dbReference>
<dbReference type="GO" id="GO:0005524">
    <property type="term" value="F:ATP binding"/>
    <property type="evidence" value="ECO:0007669"/>
    <property type="project" value="InterPro"/>
</dbReference>
<comment type="caution">
    <text evidence="3">The sequence shown here is derived from an EMBL/GenBank/DDBJ whole genome shotgun (WGS) entry which is preliminary data.</text>
</comment>
<keyword evidence="4" id="KW-1185">Reference proteome</keyword>